<name>A0ABQ8H0W9_9ROSI</name>
<gene>
    <name evidence="5" type="ORF">JRO89_XS15G0032100</name>
</gene>
<keyword evidence="3" id="KW-0611">Plant defense</keyword>
<dbReference type="Gene3D" id="1.20.5.4130">
    <property type="match status" value="1"/>
</dbReference>
<dbReference type="EMBL" id="JAFEMO010000015">
    <property type="protein sequence ID" value="KAH7543854.1"/>
    <property type="molecule type" value="Genomic_DNA"/>
</dbReference>
<evidence type="ECO:0000259" key="4">
    <source>
        <dbReference type="Pfam" id="PF18052"/>
    </source>
</evidence>
<evidence type="ECO:0000256" key="3">
    <source>
        <dbReference type="ARBA" id="ARBA00022821"/>
    </source>
</evidence>
<organism evidence="5 6">
    <name type="scientific">Xanthoceras sorbifolium</name>
    <dbReference type="NCBI Taxonomy" id="99658"/>
    <lineage>
        <taxon>Eukaryota</taxon>
        <taxon>Viridiplantae</taxon>
        <taxon>Streptophyta</taxon>
        <taxon>Embryophyta</taxon>
        <taxon>Tracheophyta</taxon>
        <taxon>Spermatophyta</taxon>
        <taxon>Magnoliopsida</taxon>
        <taxon>eudicotyledons</taxon>
        <taxon>Gunneridae</taxon>
        <taxon>Pentapetalae</taxon>
        <taxon>rosids</taxon>
        <taxon>malvids</taxon>
        <taxon>Sapindales</taxon>
        <taxon>Sapindaceae</taxon>
        <taxon>Xanthoceroideae</taxon>
        <taxon>Xanthoceras</taxon>
    </lineage>
</organism>
<evidence type="ECO:0000313" key="6">
    <source>
        <dbReference type="Proteomes" id="UP000827721"/>
    </source>
</evidence>
<feature type="domain" description="Disease resistance N-terminal" evidence="4">
    <location>
        <begin position="159"/>
        <end position="225"/>
    </location>
</feature>
<reference evidence="5 6" key="1">
    <citation type="submission" date="2021-02" db="EMBL/GenBank/DDBJ databases">
        <title>Plant Genome Project.</title>
        <authorList>
            <person name="Zhang R.-G."/>
        </authorList>
    </citation>
    <scope>NUCLEOTIDE SEQUENCE [LARGE SCALE GENOMIC DNA]</scope>
    <source>
        <tissue evidence="5">Leaves</tissue>
    </source>
</reference>
<keyword evidence="1" id="KW-0677">Repeat</keyword>
<dbReference type="Proteomes" id="UP000827721">
    <property type="component" value="Unassembled WGS sequence"/>
</dbReference>
<accession>A0ABQ8H0W9</accession>
<protein>
    <recommendedName>
        <fullName evidence="4">Disease resistance N-terminal domain-containing protein</fullName>
    </recommendedName>
</protein>
<keyword evidence="6" id="KW-1185">Reference proteome</keyword>
<dbReference type="InterPro" id="IPR041118">
    <property type="entry name" value="Rx_N"/>
</dbReference>
<evidence type="ECO:0000256" key="1">
    <source>
        <dbReference type="ARBA" id="ARBA00022737"/>
    </source>
</evidence>
<dbReference type="Pfam" id="PF18052">
    <property type="entry name" value="Rx_N"/>
    <property type="match status" value="1"/>
</dbReference>
<sequence length="271" mass="31079">MPHCLSKATLVVYFPQGHLEYVALFPSLRLFPSTEAPTFGLQPQIICRVVHVQLIANKKNDEFVSMLLCFLNQSDDTDGRIHVTSTKYSIDKIKLPVKTAWHAWIHRSLQRRFDICYSERSRTSSPKATSPKEYFLMHFLVLFDRLAYPELLEVVISLRIDADMKQLTLLVSKVNVVLKDAEKKQVKDMAVTLWIDELQDVVDDAEDALDEFSTENLRCNLEAGSQAYTNLMQNMVSPLNPMGAVFFNMQFSSLKNSEKEIDDGKVFTCFR</sequence>
<keyword evidence="2" id="KW-0547">Nucleotide-binding</keyword>
<evidence type="ECO:0000256" key="2">
    <source>
        <dbReference type="ARBA" id="ARBA00022741"/>
    </source>
</evidence>
<comment type="caution">
    <text evidence="5">The sequence shown here is derived from an EMBL/GenBank/DDBJ whole genome shotgun (WGS) entry which is preliminary data.</text>
</comment>
<proteinExistence type="predicted"/>
<evidence type="ECO:0000313" key="5">
    <source>
        <dbReference type="EMBL" id="KAH7543854.1"/>
    </source>
</evidence>